<evidence type="ECO:0000259" key="9">
    <source>
        <dbReference type="Pfam" id="PF00764"/>
    </source>
</evidence>
<feature type="domain" description="Arginosuccinate synthase-like N-terminal" evidence="9">
    <location>
        <begin position="4"/>
        <end position="171"/>
    </location>
</feature>
<evidence type="ECO:0000256" key="5">
    <source>
        <dbReference type="ARBA" id="ARBA00022598"/>
    </source>
</evidence>
<dbReference type="GO" id="GO:0004055">
    <property type="term" value="F:argininosuccinate synthase activity"/>
    <property type="evidence" value="ECO:0007669"/>
    <property type="project" value="UniProtKB-EC"/>
</dbReference>
<keyword evidence="6" id="KW-0028">Amino-acid biosynthesis</keyword>
<protein>
    <recommendedName>
        <fullName evidence="3">argininosuccinate synthase</fullName>
        <ecNumber evidence="3">6.3.4.5</ecNumber>
    </recommendedName>
</protein>
<evidence type="ECO:0000256" key="8">
    <source>
        <dbReference type="ARBA" id="ARBA00022840"/>
    </source>
</evidence>
<dbReference type="PANTHER" id="PTHR11587">
    <property type="entry name" value="ARGININOSUCCINATE SYNTHASE"/>
    <property type="match status" value="1"/>
</dbReference>
<dbReference type="PANTHER" id="PTHR11587:SF2">
    <property type="entry name" value="ARGININOSUCCINATE SYNTHASE"/>
    <property type="match status" value="1"/>
</dbReference>
<dbReference type="AlphaFoldDB" id="E6PHP3"/>
<dbReference type="InterPro" id="IPR024074">
    <property type="entry name" value="AS_cat/multimer_dom_body"/>
</dbReference>
<evidence type="ECO:0000256" key="6">
    <source>
        <dbReference type="ARBA" id="ARBA00022605"/>
    </source>
</evidence>
<dbReference type="PROSITE" id="PS00564">
    <property type="entry name" value="ARGININOSUCCIN_SYN_1"/>
    <property type="match status" value="1"/>
</dbReference>
<comment type="pathway">
    <text evidence="1">Amino-acid biosynthesis; L-arginine biosynthesis; L-arginine from L-ornithine and carbamoyl phosphate: step 2/3.</text>
</comment>
<dbReference type="NCBIfam" id="NF001770">
    <property type="entry name" value="PRK00509.1"/>
    <property type="match status" value="1"/>
</dbReference>
<reference evidence="11" key="1">
    <citation type="submission" date="2009-10" db="EMBL/GenBank/DDBJ databases">
        <title>Diversity of trophic interactions inside an arsenic-rich microbial ecosystem.</title>
        <authorList>
            <person name="Bertin P.N."/>
            <person name="Heinrich-Salmeron A."/>
            <person name="Pelletier E."/>
            <person name="Goulhen-Chollet F."/>
            <person name="Arsene-Ploetze F."/>
            <person name="Gallien S."/>
            <person name="Calteau A."/>
            <person name="Vallenet D."/>
            <person name="Casiot C."/>
            <person name="Chane-Woon-Ming B."/>
            <person name="Giloteaux L."/>
            <person name="Barakat M."/>
            <person name="Bonnefoy V."/>
            <person name="Bruneel O."/>
            <person name="Chandler M."/>
            <person name="Cleiss J."/>
            <person name="Duran R."/>
            <person name="Elbaz-Poulichet F."/>
            <person name="Fonknechten N."/>
            <person name="Lauga B."/>
            <person name="Mornico D."/>
            <person name="Ortet P."/>
            <person name="Schaeffer C."/>
            <person name="Siguier P."/>
            <person name="Alexander Thil Smith A."/>
            <person name="Van Dorsselaer A."/>
            <person name="Weissenbach J."/>
            <person name="Medigue C."/>
            <person name="Le Paslier D."/>
        </authorList>
    </citation>
    <scope>NUCLEOTIDE SEQUENCE</scope>
</reference>
<comment type="subunit">
    <text evidence="2">Homotetramer.</text>
</comment>
<dbReference type="SUPFAM" id="SSF52402">
    <property type="entry name" value="Adenine nucleotide alpha hydrolases-like"/>
    <property type="match status" value="1"/>
</dbReference>
<evidence type="ECO:0000256" key="1">
    <source>
        <dbReference type="ARBA" id="ARBA00004967"/>
    </source>
</evidence>
<evidence type="ECO:0000256" key="2">
    <source>
        <dbReference type="ARBA" id="ARBA00011881"/>
    </source>
</evidence>
<dbReference type="Gene3D" id="3.90.1260.10">
    <property type="entry name" value="Argininosuccinate synthetase, chain A, domain 2"/>
    <property type="match status" value="1"/>
</dbReference>
<keyword evidence="4" id="KW-0055">Arginine biosynthesis</keyword>
<feature type="domain" description="Arginosuccinate synthase C-terminal" evidence="10">
    <location>
        <begin position="180"/>
        <end position="391"/>
    </location>
</feature>
<evidence type="ECO:0000256" key="4">
    <source>
        <dbReference type="ARBA" id="ARBA00022571"/>
    </source>
</evidence>
<dbReference type="FunFam" id="3.40.50.620:FF:000019">
    <property type="entry name" value="Argininosuccinate synthase"/>
    <property type="match status" value="1"/>
</dbReference>
<dbReference type="HAMAP" id="MF_00005">
    <property type="entry name" value="Arg_succ_synth_type1"/>
    <property type="match status" value="1"/>
</dbReference>
<dbReference type="InterPro" id="IPR001518">
    <property type="entry name" value="Arginosuc_synth"/>
</dbReference>
<sequence length="404" mass="42954">MSTIVLAYSGGLDTSVLLKRLMLEGNDVIALTADLGESDAATGDAAADAIEAISAKARALGARDAVALDVRERFFHEYVLPAFAANVRYEGCYPLSAALSRPLIAALLVETARAYGADAVAHGCTGKGNDQVRIELGVRALDPRIKVRAPLRESPLSRPDAIAYAAEHGIPIAQSAAKPYSIDANLWGRSIEAGVLEDPWAAPPEDAFGWTASPQDRPGTAEEIVVLFREGVPLVEGISGASLLARLNALGGRHGIGRIDLIEDRVIGLKSRELYEAPAATILLAAREALERLVLTRDELRFKAGVDRKYGELVYDGLWHSPLRAAFDAFNAVSSVRLSGEVRVRLYQGSATVVGVRSPFALYDEGLATYGAGDRFDHHAADGFIHLAGLPLDRLAQVAAVTAG</sequence>
<organism evidence="11">
    <name type="scientific">mine drainage metagenome</name>
    <dbReference type="NCBI Taxonomy" id="410659"/>
    <lineage>
        <taxon>unclassified sequences</taxon>
        <taxon>metagenomes</taxon>
        <taxon>ecological metagenomes</taxon>
    </lineage>
</organism>
<dbReference type="FunFam" id="3.90.1260.10:FF:000007">
    <property type="entry name" value="Argininosuccinate synthase"/>
    <property type="match status" value="1"/>
</dbReference>
<gene>
    <name evidence="11" type="primary">argG</name>
    <name evidence="11" type="ORF">CARN1_0461</name>
</gene>
<accession>E6PHP3</accession>
<dbReference type="GO" id="GO:0000053">
    <property type="term" value="P:argininosuccinate metabolic process"/>
    <property type="evidence" value="ECO:0007669"/>
    <property type="project" value="TreeGrafter"/>
</dbReference>
<dbReference type="Pfam" id="PF20979">
    <property type="entry name" value="Arginosuc_syn_C"/>
    <property type="match status" value="1"/>
</dbReference>
<dbReference type="GO" id="GO:0000050">
    <property type="term" value="P:urea cycle"/>
    <property type="evidence" value="ECO:0007669"/>
    <property type="project" value="TreeGrafter"/>
</dbReference>
<dbReference type="EMBL" id="CABL01000019">
    <property type="protein sequence ID" value="CBH75981.1"/>
    <property type="molecule type" value="Genomic_DNA"/>
</dbReference>
<proteinExistence type="inferred from homology"/>
<dbReference type="Gene3D" id="1.20.5.470">
    <property type="entry name" value="Single helix bin"/>
    <property type="match status" value="1"/>
</dbReference>
<keyword evidence="5 11" id="KW-0436">Ligase</keyword>
<dbReference type="InterPro" id="IPR014729">
    <property type="entry name" value="Rossmann-like_a/b/a_fold"/>
</dbReference>
<dbReference type="NCBIfam" id="TIGR00032">
    <property type="entry name" value="argG"/>
    <property type="match status" value="1"/>
</dbReference>
<dbReference type="SUPFAM" id="SSF69864">
    <property type="entry name" value="Argininosuccinate synthetase, C-terminal domain"/>
    <property type="match status" value="1"/>
</dbReference>
<comment type="caution">
    <text evidence="11">The sequence shown here is derived from an EMBL/GenBank/DDBJ whole genome shotgun (WGS) entry which is preliminary data.</text>
</comment>
<evidence type="ECO:0000256" key="7">
    <source>
        <dbReference type="ARBA" id="ARBA00022741"/>
    </source>
</evidence>
<evidence type="ECO:0000259" key="10">
    <source>
        <dbReference type="Pfam" id="PF20979"/>
    </source>
</evidence>
<keyword evidence="8" id="KW-0067">ATP-binding</keyword>
<dbReference type="GO" id="GO:0006526">
    <property type="term" value="P:L-arginine biosynthetic process"/>
    <property type="evidence" value="ECO:0007669"/>
    <property type="project" value="UniProtKB-UniPathway"/>
</dbReference>
<keyword evidence="7" id="KW-0547">Nucleotide-binding</keyword>
<evidence type="ECO:0000313" key="11">
    <source>
        <dbReference type="EMBL" id="CBH75981.1"/>
    </source>
</evidence>
<dbReference type="InterPro" id="IPR023434">
    <property type="entry name" value="Arginosuc_synth_type_1_subfam"/>
</dbReference>
<dbReference type="InterPro" id="IPR048268">
    <property type="entry name" value="Arginosuc_syn_C"/>
</dbReference>
<evidence type="ECO:0000256" key="3">
    <source>
        <dbReference type="ARBA" id="ARBA00012286"/>
    </source>
</evidence>
<dbReference type="InterPro" id="IPR048267">
    <property type="entry name" value="Arginosuc_syn_N"/>
</dbReference>
<dbReference type="Pfam" id="PF00764">
    <property type="entry name" value="Arginosuc_synth"/>
    <property type="match status" value="1"/>
</dbReference>
<dbReference type="Gene3D" id="3.40.50.620">
    <property type="entry name" value="HUPs"/>
    <property type="match status" value="1"/>
</dbReference>
<dbReference type="CDD" id="cd01999">
    <property type="entry name" value="ASS"/>
    <property type="match status" value="1"/>
</dbReference>
<dbReference type="UniPathway" id="UPA00068">
    <property type="reaction ID" value="UER00113"/>
</dbReference>
<dbReference type="EC" id="6.3.4.5" evidence="3"/>
<dbReference type="InterPro" id="IPR018223">
    <property type="entry name" value="Arginosuc_synth_CS"/>
</dbReference>
<name>E6PHP3_9ZZZZ</name>
<dbReference type="GO" id="GO:0005737">
    <property type="term" value="C:cytoplasm"/>
    <property type="evidence" value="ECO:0007669"/>
    <property type="project" value="TreeGrafter"/>
</dbReference>
<dbReference type="GO" id="GO:0005524">
    <property type="term" value="F:ATP binding"/>
    <property type="evidence" value="ECO:0007669"/>
    <property type="project" value="UniProtKB-KW"/>
</dbReference>